<reference evidence="2 3" key="1">
    <citation type="submission" date="2020-11" db="EMBL/GenBank/DDBJ databases">
        <title>genome sequence of strain KACC 18849.</title>
        <authorList>
            <person name="Gao J."/>
            <person name="Zhang X."/>
        </authorList>
    </citation>
    <scope>NUCLEOTIDE SEQUENCE [LARGE SCALE GENOMIC DNA]</scope>
    <source>
        <strain evidence="2 3">KACC 18849</strain>
    </source>
</reference>
<dbReference type="Gene3D" id="1.10.530.10">
    <property type="match status" value="1"/>
</dbReference>
<dbReference type="Proteomes" id="UP000639859">
    <property type="component" value="Unassembled WGS sequence"/>
</dbReference>
<evidence type="ECO:0000313" key="2">
    <source>
        <dbReference type="EMBL" id="MBI1682369.1"/>
    </source>
</evidence>
<keyword evidence="3" id="KW-1185">Reference proteome</keyword>
<protein>
    <recommendedName>
        <fullName evidence="1">Glycoside hydrolase family 19 catalytic domain-containing protein</fullName>
    </recommendedName>
</protein>
<accession>A0ABS0SS08</accession>
<feature type="domain" description="Glycoside hydrolase family 19 catalytic" evidence="1">
    <location>
        <begin position="84"/>
        <end position="157"/>
    </location>
</feature>
<name>A0ABS0SS08_9CAUL</name>
<sequence>MTGLTKPKAFFDYLRANDMLGPVLTADEVEGLNVITAAAGLAGWPASWTAYALATAYHETAHTMQPVKEIGGPDYFRRRYDISGQRPDIARTLGNTQIGDGAKYAGRGYVQVTGRANYDRARRELGQPLVDRPDLAMNDAIAAAIMVKGMAEGWFTGRSLKSYLTTTTAGTRAQFVEARRIINGQDRAGDIADYALAFQKALQAGGWA</sequence>
<dbReference type="SUPFAM" id="SSF53955">
    <property type="entry name" value="Lysozyme-like"/>
    <property type="match status" value="1"/>
</dbReference>
<dbReference type="InterPro" id="IPR023346">
    <property type="entry name" value="Lysozyme-like_dom_sf"/>
</dbReference>
<proteinExistence type="predicted"/>
<evidence type="ECO:0000259" key="1">
    <source>
        <dbReference type="Pfam" id="PF00182"/>
    </source>
</evidence>
<evidence type="ECO:0000313" key="3">
    <source>
        <dbReference type="Proteomes" id="UP000639859"/>
    </source>
</evidence>
<dbReference type="InterPro" id="IPR000726">
    <property type="entry name" value="Glyco_hydro_19_cat"/>
</dbReference>
<dbReference type="RefSeq" id="WP_198574325.1">
    <property type="nucleotide sequence ID" value="NZ_JADWOX010000001.1"/>
</dbReference>
<dbReference type="Pfam" id="PF00182">
    <property type="entry name" value="Glyco_hydro_19"/>
    <property type="match status" value="1"/>
</dbReference>
<organism evidence="2 3">
    <name type="scientific">Caulobacter hibisci</name>
    <dbReference type="NCBI Taxonomy" id="2035993"/>
    <lineage>
        <taxon>Bacteria</taxon>
        <taxon>Pseudomonadati</taxon>
        <taxon>Pseudomonadota</taxon>
        <taxon>Alphaproteobacteria</taxon>
        <taxon>Caulobacterales</taxon>
        <taxon>Caulobacteraceae</taxon>
        <taxon>Caulobacter</taxon>
    </lineage>
</organism>
<gene>
    <name evidence="2" type="ORF">I4Q42_01660</name>
</gene>
<comment type="caution">
    <text evidence="2">The sequence shown here is derived from an EMBL/GenBank/DDBJ whole genome shotgun (WGS) entry which is preliminary data.</text>
</comment>
<dbReference type="EMBL" id="JADWOX010000001">
    <property type="protein sequence ID" value="MBI1682369.1"/>
    <property type="molecule type" value="Genomic_DNA"/>
</dbReference>